<protein>
    <recommendedName>
        <fullName evidence="1">BioF2-like acetyltransferase domain-containing protein</fullName>
    </recommendedName>
</protein>
<sequence length="384" mass="44461">MNGRIQVEKVGFGPELAGLEDEWEELHKNSVRPTIFSTFDYVYTSCLHFKGSEDVFFLLLRDAGTQSLLAVFPLSVWSRKIHHVGLKVVSHGLTPNATEVDKPCPIIDRSREAECWTRFCEYLKTEFTSWDMIEFDELIAGSYLPHNLSKLFSFPRYFNRMKAGPDSPIINLGGEWEEFWGRHRKLRKRCRRLERALGENLSYRITSDPADLEQCLGQYIETEIRSWKEGEMVARHRNFYQELLPKLMGKGQLYFGMMHDRDTVVSIEVAYVYLDRVYFCHGTYSPAYADMSPGMVNSCWFIKNFHGKGFVEGDYLAGFADYVNPWASRLERTENVVVRKMSWKNGYLAGFHLAKKVKIMLKSISKKQPPDLCPETVPQPVAEL</sequence>
<dbReference type="EMBL" id="CAAHFH010000002">
    <property type="protein sequence ID" value="VGO21294.1"/>
    <property type="molecule type" value="Genomic_DNA"/>
</dbReference>
<keyword evidence="3" id="KW-1185">Reference proteome</keyword>
<dbReference type="Gene3D" id="3.40.630.30">
    <property type="match status" value="1"/>
</dbReference>
<name>A0A6C2UPQ0_9BACT</name>
<organism evidence="2 3">
    <name type="scientific">Pontiella sulfatireligans</name>
    <dbReference type="NCBI Taxonomy" id="2750658"/>
    <lineage>
        <taxon>Bacteria</taxon>
        <taxon>Pseudomonadati</taxon>
        <taxon>Kiritimatiellota</taxon>
        <taxon>Kiritimatiellia</taxon>
        <taxon>Kiritimatiellales</taxon>
        <taxon>Pontiellaceae</taxon>
        <taxon>Pontiella</taxon>
    </lineage>
</organism>
<evidence type="ECO:0000259" key="1">
    <source>
        <dbReference type="Pfam" id="PF13480"/>
    </source>
</evidence>
<dbReference type="InterPro" id="IPR038740">
    <property type="entry name" value="BioF2-like_GNAT_dom"/>
</dbReference>
<evidence type="ECO:0000313" key="2">
    <source>
        <dbReference type="EMBL" id="VGO21294.1"/>
    </source>
</evidence>
<dbReference type="Pfam" id="PF13480">
    <property type="entry name" value="Acetyltransf_6"/>
    <property type="match status" value="1"/>
</dbReference>
<gene>
    <name evidence="2" type="ORF">SCARR_03366</name>
</gene>
<proteinExistence type="predicted"/>
<dbReference type="Proteomes" id="UP000346198">
    <property type="component" value="Unassembled WGS sequence"/>
</dbReference>
<dbReference type="AlphaFoldDB" id="A0A6C2UPQ0"/>
<accession>A0A6C2UPQ0</accession>
<reference evidence="2 3" key="1">
    <citation type="submission" date="2019-04" db="EMBL/GenBank/DDBJ databases">
        <authorList>
            <person name="Van Vliet M D."/>
        </authorList>
    </citation>
    <scope>NUCLEOTIDE SEQUENCE [LARGE SCALE GENOMIC DNA]</scope>
    <source>
        <strain evidence="2 3">F21</strain>
    </source>
</reference>
<feature type="domain" description="BioF2-like acetyltransferase" evidence="1">
    <location>
        <begin position="184"/>
        <end position="318"/>
    </location>
</feature>
<evidence type="ECO:0000313" key="3">
    <source>
        <dbReference type="Proteomes" id="UP000346198"/>
    </source>
</evidence>
<dbReference type="SUPFAM" id="SSF55729">
    <property type="entry name" value="Acyl-CoA N-acyltransferases (Nat)"/>
    <property type="match status" value="1"/>
</dbReference>
<dbReference type="RefSeq" id="WP_136062773.1">
    <property type="nucleotide sequence ID" value="NZ_CAAHFH010000002.1"/>
</dbReference>
<dbReference type="InterPro" id="IPR016181">
    <property type="entry name" value="Acyl_CoA_acyltransferase"/>
</dbReference>